<organism evidence="3 5">
    <name type="scientific">Haloterrigena gelatinilytica</name>
    <dbReference type="NCBI Taxonomy" id="2741724"/>
    <lineage>
        <taxon>Archaea</taxon>
        <taxon>Methanobacteriati</taxon>
        <taxon>Methanobacteriota</taxon>
        <taxon>Stenosarchaea group</taxon>
        <taxon>Halobacteria</taxon>
        <taxon>Halobacteriales</taxon>
        <taxon>Natrialbaceae</taxon>
        <taxon>Haloterrigena</taxon>
    </lineage>
</organism>
<reference evidence="3 6" key="1">
    <citation type="submission" date="2020-06" db="EMBL/GenBank/DDBJ databases">
        <title>Haloterrigena sp. nov., an extremely halophilic archaeon isolated from a saline sediment.</title>
        <authorList>
            <person name="Liu B.-B."/>
        </authorList>
    </citation>
    <scope>NUCLEOTIDE SEQUENCE</scope>
    <source>
        <strain evidence="3">SYSU A121-1</strain>
        <strain evidence="4 6">SYSU A558-1</strain>
    </source>
</reference>
<gene>
    <name evidence="3" type="ORF">HT576_07790</name>
    <name evidence="4" type="ORF">HTZ84_13225</name>
</gene>
<dbReference type="InterPro" id="IPR052710">
    <property type="entry name" value="CAAX_protease"/>
</dbReference>
<dbReference type="PANTHER" id="PTHR36435:SF1">
    <property type="entry name" value="CAAX AMINO TERMINAL PROTEASE FAMILY PROTEIN"/>
    <property type="match status" value="1"/>
</dbReference>
<comment type="caution">
    <text evidence="3">The sequence shown here is derived from an EMBL/GenBank/DDBJ whole genome shotgun (WGS) entry which is preliminary data.</text>
</comment>
<accession>A0A8J8GJR2</accession>
<dbReference type="Proteomes" id="UP000728647">
    <property type="component" value="Unassembled WGS sequence"/>
</dbReference>
<feature type="transmembrane region" description="Helical" evidence="1">
    <location>
        <begin position="207"/>
        <end position="227"/>
    </location>
</feature>
<dbReference type="Pfam" id="PF02517">
    <property type="entry name" value="Rce1-like"/>
    <property type="match status" value="1"/>
</dbReference>
<evidence type="ECO:0000313" key="5">
    <source>
        <dbReference type="Proteomes" id="UP000728647"/>
    </source>
</evidence>
<keyword evidence="3" id="KW-0378">Hydrolase</keyword>
<proteinExistence type="predicted"/>
<dbReference type="InterPro" id="IPR003675">
    <property type="entry name" value="Rce1/LyrA-like_dom"/>
</dbReference>
<evidence type="ECO:0000313" key="3">
    <source>
        <dbReference type="EMBL" id="NUB90921.1"/>
    </source>
</evidence>
<dbReference type="Proteomes" id="UP001016761">
    <property type="component" value="Unassembled WGS sequence"/>
</dbReference>
<keyword evidence="3" id="KW-0482">Metalloprotease</keyword>
<dbReference type="AlphaFoldDB" id="A0A8J8GJR2"/>
<name>A0A8J8GJR2_9EURY</name>
<protein>
    <submittedName>
        <fullName evidence="3">CPBP family intramembrane metalloprotease</fullName>
    </submittedName>
</protein>
<keyword evidence="6" id="KW-1185">Reference proteome</keyword>
<dbReference type="EMBL" id="JABURA010000001">
    <property type="protein sequence ID" value="NUB90921.1"/>
    <property type="molecule type" value="Genomic_DNA"/>
</dbReference>
<dbReference type="GO" id="GO:0004175">
    <property type="term" value="F:endopeptidase activity"/>
    <property type="evidence" value="ECO:0007669"/>
    <property type="project" value="UniProtKB-ARBA"/>
</dbReference>
<feature type="domain" description="CAAX prenyl protease 2/Lysostaphin resistance protein A-like" evidence="2">
    <location>
        <begin position="149"/>
        <end position="247"/>
    </location>
</feature>
<dbReference type="EMBL" id="JABUQZ010000001">
    <property type="protein sequence ID" value="NUC73260.1"/>
    <property type="molecule type" value="Genomic_DNA"/>
</dbReference>
<feature type="transmembrane region" description="Helical" evidence="1">
    <location>
        <begin position="98"/>
        <end position="121"/>
    </location>
</feature>
<evidence type="ECO:0000256" key="1">
    <source>
        <dbReference type="SAM" id="Phobius"/>
    </source>
</evidence>
<keyword evidence="1" id="KW-0812">Transmembrane</keyword>
<feature type="transmembrane region" description="Helical" evidence="1">
    <location>
        <begin position="181"/>
        <end position="201"/>
    </location>
</feature>
<feature type="transmembrane region" description="Helical" evidence="1">
    <location>
        <begin position="58"/>
        <end position="77"/>
    </location>
</feature>
<dbReference type="GO" id="GO:0008237">
    <property type="term" value="F:metallopeptidase activity"/>
    <property type="evidence" value="ECO:0007669"/>
    <property type="project" value="UniProtKB-KW"/>
</dbReference>
<evidence type="ECO:0000313" key="4">
    <source>
        <dbReference type="EMBL" id="NUC73260.1"/>
    </source>
</evidence>
<evidence type="ECO:0000259" key="2">
    <source>
        <dbReference type="Pfam" id="PF02517"/>
    </source>
</evidence>
<keyword evidence="1" id="KW-1133">Transmembrane helix</keyword>
<keyword evidence="3" id="KW-0645">Protease</keyword>
<dbReference type="GO" id="GO:0080120">
    <property type="term" value="P:CAAX-box protein maturation"/>
    <property type="evidence" value="ECO:0007669"/>
    <property type="project" value="UniProtKB-ARBA"/>
</dbReference>
<keyword evidence="1" id="KW-0472">Membrane</keyword>
<feature type="transmembrane region" description="Helical" evidence="1">
    <location>
        <begin position="234"/>
        <end position="254"/>
    </location>
</feature>
<evidence type="ECO:0000313" key="6">
    <source>
        <dbReference type="Proteomes" id="UP001016761"/>
    </source>
</evidence>
<dbReference type="PANTHER" id="PTHR36435">
    <property type="entry name" value="SLR1288 PROTEIN"/>
    <property type="match status" value="1"/>
</dbReference>
<dbReference type="RefSeq" id="WP_174681110.1">
    <property type="nucleotide sequence ID" value="NZ_JABUQZ010000001.1"/>
</dbReference>
<sequence>MSSSRSIAGTVPARLRVVVLCLALAFGGWLTGYAATLGVQGQVFALGYEAEAITQISTSVAFNVVGAGGLALTYLIVRREGFDREFTRAFLRLRSPTIWDLAWIVLGLAGAFLVVVGYHGLVEYFDPFGTGGEGETHSSIEQNRNHPVLFLVGIPIAILLTGPGEELLYRGVVQSRLGEAFPTLLAVPLSALVFAAVHLPVYMGEEFGAVLVSLGTVLSLGLYLGTLYELSGSLLVPALIHGCYNAVVYLSNYLTYA</sequence>